<dbReference type="InterPro" id="IPR016140">
    <property type="entry name" value="Bifunc_inhib/LTP/seed_store"/>
</dbReference>
<evidence type="ECO:0000259" key="3">
    <source>
        <dbReference type="SMART" id="SM00499"/>
    </source>
</evidence>
<accession>A0ABR0MNW9</accession>
<reference evidence="4 5" key="1">
    <citation type="submission" date="2023-03" db="EMBL/GenBank/DDBJ databases">
        <title>WGS of Gossypium arboreum.</title>
        <authorList>
            <person name="Yu D."/>
        </authorList>
    </citation>
    <scope>NUCLEOTIDE SEQUENCE [LARGE SCALE GENOMIC DNA]</scope>
    <source>
        <tissue evidence="4">Leaf</tissue>
    </source>
</reference>
<keyword evidence="2" id="KW-0446">Lipid-binding</keyword>
<name>A0ABR0MNW9_GOSAR</name>
<dbReference type="PANTHER" id="PTHR33214">
    <property type="entry name" value="BIFUNCTIONAL INHIBITOR/LIPID-TRANSFER PROTEIN/SEED STORAGE 2S ALBUMIN SUPERFAMILY PROTEIN"/>
    <property type="match status" value="1"/>
</dbReference>
<dbReference type="PANTHER" id="PTHR33214:SF44">
    <property type="entry name" value="NON-SPECIFIC LIPID TRANSFER PROTEIN GPI-ANCHORED 33"/>
    <property type="match status" value="1"/>
</dbReference>
<sequence>MTFNGPIEALGSEELGDHSRNDCVPTRFFDSCSHSPKELQDKEKVTIFGATIHELESMVCIRCAKQLDGAFTTLSAEGKKKMKRVSFVALCVVALSVVLFSGESRMAEAVTCNPTELSPCLSAFTSSSPPSAACCSKLKAQKPCLCGYIKNPSLKQYVNSPNAKKVASTCGVTYPKC</sequence>
<protein>
    <recommendedName>
        <fullName evidence="3">Bifunctional inhibitor/plant lipid transfer protein/seed storage helical domain-containing protein</fullName>
    </recommendedName>
</protein>
<dbReference type="Proteomes" id="UP001358586">
    <property type="component" value="Chromosome 12"/>
</dbReference>
<evidence type="ECO:0000256" key="2">
    <source>
        <dbReference type="ARBA" id="ARBA00023121"/>
    </source>
</evidence>
<evidence type="ECO:0000256" key="1">
    <source>
        <dbReference type="ARBA" id="ARBA00022448"/>
    </source>
</evidence>
<dbReference type="SMART" id="SM00499">
    <property type="entry name" value="AAI"/>
    <property type="match status" value="1"/>
</dbReference>
<evidence type="ECO:0000313" key="4">
    <source>
        <dbReference type="EMBL" id="KAK5774962.1"/>
    </source>
</evidence>
<organism evidence="4 5">
    <name type="scientific">Gossypium arboreum</name>
    <name type="common">Tree cotton</name>
    <name type="synonym">Gossypium nanking</name>
    <dbReference type="NCBI Taxonomy" id="29729"/>
    <lineage>
        <taxon>Eukaryota</taxon>
        <taxon>Viridiplantae</taxon>
        <taxon>Streptophyta</taxon>
        <taxon>Embryophyta</taxon>
        <taxon>Tracheophyta</taxon>
        <taxon>Spermatophyta</taxon>
        <taxon>Magnoliopsida</taxon>
        <taxon>eudicotyledons</taxon>
        <taxon>Gunneridae</taxon>
        <taxon>Pentapetalae</taxon>
        <taxon>rosids</taxon>
        <taxon>malvids</taxon>
        <taxon>Malvales</taxon>
        <taxon>Malvaceae</taxon>
        <taxon>Malvoideae</taxon>
        <taxon>Gossypium</taxon>
    </lineage>
</organism>
<evidence type="ECO:0000313" key="5">
    <source>
        <dbReference type="Proteomes" id="UP001358586"/>
    </source>
</evidence>
<dbReference type="CDD" id="cd01959">
    <property type="entry name" value="nsLTP2"/>
    <property type="match status" value="1"/>
</dbReference>
<keyword evidence="1" id="KW-0813">Transport</keyword>
<keyword evidence="5" id="KW-1185">Reference proteome</keyword>
<dbReference type="Gene3D" id="1.10.110.10">
    <property type="entry name" value="Plant lipid-transfer and hydrophobic proteins"/>
    <property type="match status" value="1"/>
</dbReference>
<comment type="caution">
    <text evidence="4">The sequence shown here is derived from an EMBL/GenBank/DDBJ whole genome shotgun (WGS) entry which is preliminary data.</text>
</comment>
<feature type="domain" description="Bifunctional inhibitor/plant lipid transfer protein/seed storage helical" evidence="3">
    <location>
        <begin position="112"/>
        <end position="177"/>
    </location>
</feature>
<proteinExistence type="predicted"/>
<dbReference type="InterPro" id="IPR033872">
    <property type="entry name" value="nsLTP2"/>
</dbReference>
<dbReference type="EMBL" id="JARKNE010000012">
    <property type="protein sequence ID" value="KAK5774962.1"/>
    <property type="molecule type" value="Genomic_DNA"/>
</dbReference>
<dbReference type="InterPro" id="IPR036312">
    <property type="entry name" value="Bifun_inhib/LTP/seed_sf"/>
</dbReference>
<dbReference type="Pfam" id="PF00234">
    <property type="entry name" value="Tryp_alpha_amyl"/>
    <property type="match status" value="1"/>
</dbReference>
<dbReference type="SUPFAM" id="SSF47699">
    <property type="entry name" value="Bifunctional inhibitor/lipid-transfer protein/seed storage 2S albumin"/>
    <property type="match status" value="1"/>
</dbReference>
<gene>
    <name evidence="4" type="ORF">PVK06_042826</name>
</gene>